<name>A0A369LQT3_9ACTN</name>
<dbReference type="AlphaFoldDB" id="A0A369LQT3"/>
<dbReference type="Gene3D" id="3.40.50.300">
    <property type="entry name" value="P-loop containing nucleotide triphosphate hydrolases"/>
    <property type="match status" value="1"/>
</dbReference>
<evidence type="ECO:0000256" key="2">
    <source>
        <dbReference type="ARBA" id="ARBA00059092"/>
    </source>
</evidence>
<comment type="function">
    <text evidence="2">May play a role in septum formation.</text>
</comment>
<evidence type="ECO:0000313" key="4">
    <source>
        <dbReference type="EMBL" id="RDB61913.1"/>
    </source>
</evidence>
<comment type="caution">
    <text evidence="4">The sequence shown here is derived from an EMBL/GenBank/DDBJ whole genome shotgun (WGS) entry which is preliminary data.</text>
</comment>
<sequence length="293" mass="31952">MVIEDIEVVEREVVPEVEKDIPLKPIKSFKDKAPVKHVVGQTKVMAIINQKGGVGKSTTAINLSAALGEMGKQVLLVDLDPQGNSSSGLGIEKSRVEHCVYDVLLNDVPVEDVIIPDVCEGLDVIPATINLAGAEVELVAEMARENRLRDSVGSLRGKYDYVFIDCPPSLGLLTVNALVAADKLLIPIQCEFYALEGVTKLLDSMKRVKTRLNPSLDIFGVLLTMYDGRTTLSKQVVEEVRNYFGKIVFDTLIPRTVKLSEAPSFGQPITQYDPSGKGAQSYVDLAKEVINRG</sequence>
<dbReference type="InterPro" id="IPR027417">
    <property type="entry name" value="P-loop_NTPase"/>
</dbReference>
<dbReference type="PANTHER" id="PTHR13696:SF52">
    <property type="entry name" value="PARA FAMILY PROTEIN CT_582"/>
    <property type="match status" value="1"/>
</dbReference>
<feature type="domain" description="AAA" evidence="3">
    <location>
        <begin position="42"/>
        <end position="218"/>
    </location>
</feature>
<dbReference type="EMBL" id="PPTS01000011">
    <property type="protein sequence ID" value="RDB61913.1"/>
    <property type="molecule type" value="Genomic_DNA"/>
</dbReference>
<proteinExistence type="inferred from homology"/>
<dbReference type="CDD" id="cd02042">
    <property type="entry name" value="ParAB_family"/>
    <property type="match status" value="1"/>
</dbReference>
<gene>
    <name evidence="4" type="ORF">C1877_14415</name>
</gene>
<dbReference type="PANTHER" id="PTHR13696">
    <property type="entry name" value="P-LOOP CONTAINING NUCLEOSIDE TRIPHOSPHATE HYDROLASE"/>
    <property type="match status" value="1"/>
</dbReference>
<dbReference type="Proteomes" id="UP000254000">
    <property type="component" value="Unassembled WGS sequence"/>
</dbReference>
<comment type="similarity">
    <text evidence="1">Belongs to the ParA family.</text>
</comment>
<organism evidence="4 5">
    <name type="scientific">Gordonibacter pamelaeae</name>
    <dbReference type="NCBI Taxonomy" id="471189"/>
    <lineage>
        <taxon>Bacteria</taxon>
        <taxon>Bacillati</taxon>
        <taxon>Actinomycetota</taxon>
        <taxon>Coriobacteriia</taxon>
        <taxon>Eggerthellales</taxon>
        <taxon>Eggerthellaceae</taxon>
        <taxon>Gordonibacter</taxon>
    </lineage>
</organism>
<evidence type="ECO:0000259" key="3">
    <source>
        <dbReference type="Pfam" id="PF13614"/>
    </source>
</evidence>
<evidence type="ECO:0000256" key="1">
    <source>
        <dbReference type="ARBA" id="ARBA00006976"/>
    </source>
</evidence>
<dbReference type="InterPro" id="IPR025669">
    <property type="entry name" value="AAA_dom"/>
</dbReference>
<dbReference type="InterPro" id="IPR050678">
    <property type="entry name" value="DNA_Partitioning_ATPase"/>
</dbReference>
<keyword evidence="5" id="KW-1185">Reference proteome</keyword>
<protein>
    <submittedName>
        <fullName evidence="4">ParA family protein</fullName>
    </submittedName>
</protein>
<dbReference type="OrthoDB" id="9815116at2"/>
<accession>A0A369LQT3</accession>
<dbReference type="Pfam" id="PF13614">
    <property type="entry name" value="AAA_31"/>
    <property type="match status" value="1"/>
</dbReference>
<evidence type="ECO:0000313" key="5">
    <source>
        <dbReference type="Proteomes" id="UP000254000"/>
    </source>
</evidence>
<dbReference type="SUPFAM" id="SSF52540">
    <property type="entry name" value="P-loop containing nucleoside triphosphate hydrolases"/>
    <property type="match status" value="1"/>
</dbReference>
<reference evidence="4 5" key="1">
    <citation type="journal article" date="2018" name="Elife">
        <title>Discovery and characterization of a prevalent human gut bacterial enzyme sufficient for the inactivation of a family of plant toxins.</title>
        <authorList>
            <person name="Koppel N."/>
            <person name="Bisanz J.E."/>
            <person name="Pandelia M.E."/>
            <person name="Turnbaugh P.J."/>
            <person name="Balskus E.P."/>
        </authorList>
    </citation>
    <scope>NUCLEOTIDE SEQUENCE [LARGE SCALE GENOMIC DNA]</scope>
    <source>
        <strain evidence="4 5">3C</strain>
    </source>
</reference>
<dbReference type="FunFam" id="3.40.50.300:FF:000285">
    <property type="entry name" value="Sporulation initiation inhibitor Soj"/>
    <property type="match status" value="1"/>
</dbReference>